<evidence type="ECO:0000313" key="3">
    <source>
        <dbReference type="EMBL" id="NGP87633.1"/>
    </source>
</evidence>
<comment type="similarity">
    <text evidence="1">Belongs to the peptidase S1C family.</text>
</comment>
<dbReference type="AlphaFoldDB" id="A0A6M1T4N2"/>
<keyword evidence="4" id="KW-1185">Reference proteome</keyword>
<reference evidence="3 4" key="1">
    <citation type="submission" date="2020-02" db="EMBL/GenBank/DDBJ databases">
        <title>Aliifodinibius halophilus 2W32, complete genome.</title>
        <authorList>
            <person name="Li Y."/>
            <person name="Wu S."/>
        </authorList>
    </citation>
    <scope>NUCLEOTIDE SEQUENCE [LARGE SCALE GENOMIC DNA]</scope>
    <source>
        <strain evidence="3 4">2W32</strain>
    </source>
</reference>
<comment type="caution">
    <text evidence="3">The sequence shown here is derived from an EMBL/GenBank/DDBJ whole genome shotgun (WGS) entry which is preliminary data.</text>
</comment>
<organism evidence="3 4">
    <name type="scientific">Fodinibius halophilus</name>
    <dbReference type="NCBI Taxonomy" id="1736908"/>
    <lineage>
        <taxon>Bacteria</taxon>
        <taxon>Pseudomonadati</taxon>
        <taxon>Balneolota</taxon>
        <taxon>Balneolia</taxon>
        <taxon>Balneolales</taxon>
        <taxon>Balneolaceae</taxon>
        <taxon>Fodinibius</taxon>
    </lineage>
</organism>
<dbReference type="InterPro" id="IPR001478">
    <property type="entry name" value="PDZ"/>
</dbReference>
<feature type="domain" description="PDZ" evidence="2">
    <location>
        <begin position="37"/>
        <end position="95"/>
    </location>
</feature>
<dbReference type="RefSeq" id="WP_165266573.1">
    <property type="nucleotide sequence ID" value="NZ_JAALLS010000004.1"/>
</dbReference>
<dbReference type="SMART" id="SM00228">
    <property type="entry name" value="PDZ"/>
    <property type="match status" value="1"/>
</dbReference>
<dbReference type="PROSITE" id="PS50106">
    <property type="entry name" value="PDZ"/>
    <property type="match status" value="1"/>
</dbReference>
<evidence type="ECO:0000256" key="1">
    <source>
        <dbReference type="ARBA" id="ARBA00010541"/>
    </source>
</evidence>
<dbReference type="SUPFAM" id="SSF50156">
    <property type="entry name" value="PDZ domain-like"/>
    <property type="match status" value="2"/>
</dbReference>
<dbReference type="Pfam" id="PF13180">
    <property type="entry name" value="PDZ_2"/>
    <property type="match status" value="1"/>
</dbReference>
<dbReference type="InterPro" id="IPR036034">
    <property type="entry name" value="PDZ_sf"/>
</dbReference>
<dbReference type="PANTHER" id="PTHR22939:SF129">
    <property type="entry name" value="SERINE PROTEASE HTRA2, MITOCHONDRIAL"/>
    <property type="match status" value="1"/>
</dbReference>
<name>A0A6M1T4N2_9BACT</name>
<dbReference type="Proteomes" id="UP000479132">
    <property type="component" value="Unassembled WGS sequence"/>
</dbReference>
<gene>
    <name evidence="3" type="ORF">G3569_04650</name>
</gene>
<dbReference type="PANTHER" id="PTHR22939">
    <property type="entry name" value="SERINE PROTEASE FAMILY S1C HTRA-RELATED"/>
    <property type="match status" value="1"/>
</dbReference>
<proteinExistence type="inferred from homology"/>
<dbReference type="Pfam" id="PF00595">
    <property type="entry name" value="PDZ"/>
    <property type="match status" value="1"/>
</dbReference>
<evidence type="ECO:0000313" key="4">
    <source>
        <dbReference type="Proteomes" id="UP000479132"/>
    </source>
</evidence>
<dbReference type="EMBL" id="JAALLS010000004">
    <property type="protein sequence ID" value="NGP87633.1"/>
    <property type="molecule type" value="Genomic_DNA"/>
</dbReference>
<protein>
    <submittedName>
        <fullName evidence="3">PDZ domain-containing protein</fullName>
    </submittedName>
</protein>
<evidence type="ECO:0000259" key="2">
    <source>
        <dbReference type="PROSITE" id="PS50106"/>
    </source>
</evidence>
<accession>A0A6M1T4N2</accession>
<sequence>MKSIIKNGRVVRAYLDIAGQDITPTLAKALELDSNRGIVVNQVNEDTPAKEAGLQEGDIIQKLNGKEILNYGNFHTNIATSSPGDKIQLHILRDGETKKISVTLGELPNELTMDEQTTTDKTMEKQLGFRVQDLAPEIAQQLNLDQDQEGVVVSQISQRSEAYRQGLRQGHVITSVGNQ</sequence>
<dbReference type="Gene3D" id="2.30.42.10">
    <property type="match status" value="2"/>
</dbReference>